<accession>A0A5N5WCK1</accession>
<evidence type="ECO:0000259" key="2">
    <source>
        <dbReference type="Pfam" id="PF00561"/>
    </source>
</evidence>
<dbReference type="InterPro" id="IPR000073">
    <property type="entry name" value="AB_hydrolase_1"/>
</dbReference>
<name>A0A5N5WCK1_STRMB</name>
<feature type="domain" description="AB hydrolase-1" evidence="2">
    <location>
        <begin position="26"/>
        <end position="253"/>
    </location>
</feature>
<feature type="region of interest" description="Disordered" evidence="1">
    <location>
        <begin position="1"/>
        <end position="23"/>
    </location>
</feature>
<protein>
    <submittedName>
        <fullName evidence="3">Alpha/beta fold hydrolase</fullName>
    </submittedName>
</protein>
<dbReference type="AlphaFoldDB" id="A0A5N5WCK1"/>
<dbReference type="PRINTS" id="PR00111">
    <property type="entry name" value="ABHYDROLASE"/>
</dbReference>
<dbReference type="PANTHER" id="PTHR43798">
    <property type="entry name" value="MONOACYLGLYCEROL LIPASE"/>
    <property type="match status" value="1"/>
</dbReference>
<evidence type="ECO:0000313" key="4">
    <source>
        <dbReference type="Proteomes" id="UP000327000"/>
    </source>
</evidence>
<dbReference type="InterPro" id="IPR029058">
    <property type="entry name" value="AB_hydrolase_fold"/>
</dbReference>
<sequence>MSRTELPTPTPTPTLARTVRGSGPGLLLAHGAGGGIQPNYGPIMDGLAEHFTVVGPDYPGTGGSPRTDAPLTLDGLADELVAAAVAEGLETFAVTGYSLGAPVAVRAATRHPDRVTALVLTAGFARPNARFSLATRLWRDLIEKTDDPAGITAFGALLGFAAPTADAFSQADVDAMLAAGWDSVPPGTPDHLDLADRVDVLADLPRVTVPTLVISTTLDALVTPFHHRQLADGIPGAHLTELATGHVPFFERPQEWLELMVGFLTSVE</sequence>
<organism evidence="3 4">
    <name type="scientific">Streptomyces mobaraensis</name>
    <name type="common">Streptoverticillium mobaraense</name>
    <dbReference type="NCBI Taxonomy" id="35621"/>
    <lineage>
        <taxon>Bacteria</taxon>
        <taxon>Bacillati</taxon>
        <taxon>Actinomycetota</taxon>
        <taxon>Actinomycetes</taxon>
        <taxon>Kitasatosporales</taxon>
        <taxon>Streptomycetaceae</taxon>
        <taxon>Streptomyces</taxon>
    </lineage>
</organism>
<dbReference type="RefSeq" id="WP_152262583.1">
    <property type="nucleotide sequence ID" value="NZ_VOKX01000009.1"/>
</dbReference>
<dbReference type="InterPro" id="IPR050266">
    <property type="entry name" value="AB_hydrolase_sf"/>
</dbReference>
<keyword evidence="4" id="KW-1185">Reference proteome</keyword>
<dbReference type="Pfam" id="PF00561">
    <property type="entry name" value="Abhydrolase_1"/>
    <property type="match status" value="1"/>
</dbReference>
<dbReference type="EMBL" id="VOKX01000009">
    <property type="protein sequence ID" value="KAB7849992.1"/>
    <property type="molecule type" value="Genomic_DNA"/>
</dbReference>
<reference evidence="3 4" key="1">
    <citation type="journal article" date="2019" name="Microb. Cell Fact.">
        <title>Exploring novel herbicidin analogues by transcriptional regulator overexpression and MS/MS molecular networking.</title>
        <authorList>
            <person name="Shi Y."/>
            <person name="Gu R."/>
            <person name="Li Y."/>
            <person name="Wang X."/>
            <person name="Ren W."/>
            <person name="Li X."/>
            <person name="Wang L."/>
            <person name="Xie Y."/>
            <person name="Hong B."/>
        </authorList>
    </citation>
    <scope>NUCLEOTIDE SEQUENCE [LARGE SCALE GENOMIC DNA]</scope>
    <source>
        <strain evidence="3 4">US-43</strain>
    </source>
</reference>
<dbReference type="GO" id="GO:0016787">
    <property type="term" value="F:hydrolase activity"/>
    <property type="evidence" value="ECO:0007669"/>
    <property type="project" value="UniProtKB-KW"/>
</dbReference>
<dbReference type="GO" id="GO:0016020">
    <property type="term" value="C:membrane"/>
    <property type="evidence" value="ECO:0007669"/>
    <property type="project" value="TreeGrafter"/>
</dbReference>
<dbReference type="SUPFAM" id="SSF53474">
    <property type="entry name" value="alpha/beta-Hydrolases"/>
    <property type="match status" value="1"/>
</dbReference>
<proteinExistence type="predicted"/>
<evidence type="ECO:0000256" key="1">
    <source>
        <dbReference type="SAM" id="MobiDB-lite"/>
    </source>
</evidence>
<keyword evidence="3" id="KW-0378">Hydrolase</keyword>
<dbReference type="Proteomes" id="UP000327000">
    <property type="component" value="Unassembled WGS sequence"/>
</dbReference>
<gene>
    <name evidence="3" type="ORF">FRZ00_05065</name>
</gene>
<dbReference type="Gene3D" id="3.40.50.1820">
    <property type="entry name" value="alpha/beta hydrolase"/>
    <property type="match status" value="1"/>
</dbReference>
<evidence type="ECO:0000313" key="3">
    <source>
        <dbReference type="EMBL" id="KAB7849992.1"/>
    </source>
</evidence>
<dbReference type="OrthoDB" id="4944883at2"/>
<comment type="caution">
    <text evidence="3">The sequence shown here is derived from an EMBL/GenBank/DDBJ whole genome shotgun (WGS) entry which is preliminary data.</text>
</comment>
<dbReference type="PANTHER" id="PTHR43798:SF33">
    <property type="entry name" value="HYDROLASE, PUTATIVE (AFU_ORTHOLOGUE AFUA_2G14860)-RELATED"/>
    <property type="match status" value="1"/>
</dbReference>